<dbReference type="InterPro" id="IPR008580">
    <property type="entry name" value="PPPDE_dom"/>
</dbReference>
<dbReference type="Pfam" id="PF05903">
    <property type="entry name" value="Peptidase_C97"/>
    <property type="match status" value="1"/>
</dbReference>
<comment type="caution">
    <text evidence="6">The sequence shown here is derived from an EMBL/GenBank/DDBJ whole genome shotgun (WGS) entry which is preliminary data.</text>
</comment>
<sequence>MKEFCDIQSQIIQVHEALRGSAVDEQIVDDNDLTTKRLRELKLVLQGLQSEKTALKVKLCFEKYIPYLATMVRDSLQHDTFFWLEQEEENKRPRKRNPRFVPVYLNVYDLHPINGSINWLGLGLYHSGIEVHGVEYEFGGHDSPSTGFFRGKPRECPGLTFRKSILIGRTDLGPHEVHKFMEELSKNYTGTSYNLITKNCNHFYNDVSLRLTGK</sequence>
<dbReference type="AlphaFoldDB" id="A0AAP0PLC3"/>
<dbReference type="GO" id="GO:0006508">
    <property type="term" value="P:proteolysis"/>
    <property type="evidence" value="ECO:0007669"/>
    <property type="project" value="UniProtKB-KW"/>
</dbReference>
<comment type="similarity">
    <text evidence="1">Belongs to the DeSI family.</text>
</comment>
<evidence type="ECO:0000313" key="7">
    <source>
        <dbReference type="Proteomes" id="UP001417504"/>
    </source>
</evidence>
<proteinExistence type="inferred from homology"/>
<feature type="domain" description="PPPDE" evidence="5">
    <location>
        <begin position="101"/>
        <end position="214"/>
    </location>
</feature>
<name>A0AAP0PLC3_9MAGN</name>
<evidence type="ECO:0000256" key="4">
    <source>
        <dbReference type="SAM" id="Coils"/>
    </source>
</evidence>
<reference evidence="6 7" key="1">
    <citation type="submission" date="2024-01" db="EMBL/GenBank/DDBJ databases">
        <title>Genome assemblies of Stephania.</title>
        <authorList>
            <person name="Yang L."/>
        </authorList>
    </citation>
    <scope>NUCLEOTIDE SEQUENCE [LARGE SCALE GENOMIC DNA]</scope>
    <source>
        <strain evidence="6">QJT</strain>
        <tissue evidence="6">Leaf</tissue>
    </source>
</reference>
<gene>
    <name evidence="6" type="ORF">Sjap_004919</name>
</gene>
<evidence type="ECO:0000313" key="6">
    <source>
        <dbReference type="EMBL" id="KAK9145016.1"/>
    </source>
</evidence>
<dbReference type="Gene3D" id="3.90.1720.30">
    <property type="entry name" value="PPPDE domains"/>
    <property type="match status" value="1"/>
</dbReference>
<evidence type="ECO:0000259" key="5">
    <source>
        <dbReference type="PROSITE" id="PS51858"/>
    </source>
</evidence>
<dbReference type="Proteomes" id="UP001417504">
    <property type="component" value="Unassembled WGS sequence"/>
</dbReference>
<dbReference type="PANTHER" id="PTHR12378:SF17">
    <property type="entry name" value="OS06G0182100 PROTEIN"/>
    <property type="match status" value="1"/>
</dbReference>
<dbReference type="PANTHER" id="PTHR12378">
    <property type="entry name" value="DESUMOYLATING ISOPEPTIDASE"/>
    <property type="match status" value="1"/>
</dbReference>
<dbReference type="EMBL" id="JBBNAE010000002">
    <property type="protein sequence ID" value="KAK9145016.1"/>
    <property type="molecule type" value="Genomic_DNA"/>
</dbReference>
<keyword evidence="4" id="KW-0175">Coiled coil</keyword>
<evidence type="ECO:0000256" key="3">
    <source>
        <dbReference type="ARBA" id="ARBA00022801"/>
    </source>
</evidence>
<dbReference type="GO" id="GO:0101005">
    <property type="term" value="F:deubiquitinase activity"/>
    <property type="evidence" value="ECO:0007669"/>
    <property type="project" value="TreeGrafter"/>
</dbReference>
<accession>A0AAP0PLC3</accession>
<dbReference type="InterPro" id="IPR042266">
    <property type="entry name" value="PPPDE_sf"/>
</dbReference>
<keyword evidence="3" id="KW-0378">Hydrolase</keyword>
<keyword evidence="2" id="KW-0645">Protease</keyword>
<organism evidence="6 7">
    <name type="scientific">Stephania japonica</name>
    <dbReference type="NCBI Taxonomy" id="461633"/>
    <lineage>
        <taxon>Eukaryota</taxon>
        <taxon>Viridiplantae</taxon>
        <taxon>Streptophyta</taxon>
        <taxon>Embryophyta</taxon>
        <taxon>Tracheophyta</taxon>
        <taxon>Spermatophyta</taxon>
        <taxon>Magnoliopsida</taxon>
        <taxon>Ranunculales</taxon>
        <taxon>Menispermaceae</taxon>
        <taxon>Menispermoideae</taxon>
        <taxon>Cissampelideae</taxon>
        <taxon>Stephania</taxon>
    </lineage>
</organism>
<dbReference type="SMART" id="SM01179">
    <property type="entry name" value="DUF862"/>
    <property type="match status" value="1"/>
</dbReference>
<keyword evidence="7" id="KW-1185">Reference proteome</keyword>
<protein>
    <recommendedName>
        <fullName evidence="5">PPPDE domain-containing protein</fullName>
    </recommendedName>
</protein>
<dbReference type="GO" id="GO:0016579">
    <property type="term" value="P:protein deubiquitination"/>
    <property type="evidence" value="ECO:0007669"/>
    <property type="project" value="TreeGrafter"/>
</dbReference>
<evidence type="ECO:0000256" key="1">
    <source>
        <dbReference type="ARBA" id="ARBA00008140"/>
    </source>
</evidence>
<dbReference type="PROSITE" id="PS51858">
    <property type="entry name" value="PPPDE"/>
    <property type="match status" value="1"/>
</dbReference>
<evidence type="ECO:0000256" key="2">
    <source>
        <dbReference type="ARBA" id="ARBA00022670"/>
    </source>
</evidence>
<feature type="coiled-coil region" evidence="4">
    <location>
        <begin position="31"/>
        <end position="58"/>
    </location>
</feature>